<feature type="domain" description="Heterokaryon incompatibility" evidence="1">
    <location>
        <begin position="103"/>
        <end position="310"/>
    </location>
</feature>
<dbReference type="InterPro" id="IPR010730">
    <property type="entry name" value="HET"/>
</dbReference>
<dbReference type="PANTHER" id="PTHR33112">
    <property type="entry name" value="DOMAIN PROTEIN, PUTATIVE-RELATED"/>
    <property type="match status" value="1"/>
</dbReference>
<accession>A0A6G1HIS4</accession>
<dbReference type="Proteomes" id="UP000799640">
    <property type="component" value="Unassembled WGS sequence"/>
</dbReference>
<keyword evidence="3" id="KW-1185">Reference proteome</keyword>
<gene>
    <name evidence="2" type="ORF">EJ06DRAFT_257918</name>
</gene>
<evidence type="ECO:0000259" key="1">
    <source>
        <dbReference type="Pfam" id="PF06985"/>
    </source>
</evidence>
<protein>
    <submittedName>
        <fullName evidence="2">HET-domain-containing protein</fullName>
    </submittedName>
</protein>
<dbReference type="OrthoDB" id="47007at2759"/>
<dbReference type="AlphaFoldDB" id="A0A6G1HIS4"/>
<evidence type="ECO:0000313" key="2">
    <source>
        <dbReference type="EMBL" id="KAF2395892.1"/>
    </source>
</evidence>
<dbReference type="PANTHER" id="PTHR33112:SF10">
    <property type="entry name" value="TOL"/>
    <property type="match status" value="1"/>
</dbReference>
<sequence length="477" mass="54573">MRSLQAHLLGRRLLTRRPRRQYKRSSYIPGRLRTADQSSDLAVRRVCMWLKTCLNSEEHHICRKPNLYPDSLPSRLLEIGFEDGYVRVVGFPQTKCHEPYADYVALSHCWGPPTNRRLTLERNTIERLMRGIRIDELPANFRDAVSVTRAMGGIRYIRIDSLCILHDDTNDWMKEATKMGNIYADAVLTISALGSTDYSAGCFSTFEKRLDRPYVSADTRSIGRPCFPNAAPLVEEPTSDKPKQLHKAGGQDFAIIKAHPGRIYITREWMPSSSDSESSTPGTYRVGEFGAGWDPISDEPLSTRGWTLQERVISRRIIHFGTDELFWECQHLKVAEDGAVLPNRLPSFRDLSNWRGSSRWPLRNPWLNLIVNYSQRLLTRETDTFPAILGLIASLEPARMNECASDIWAKDFVQGLLWYIDPKEKLRGNTVVRYPVERRAPSWSWAHLDAAVQYISMGADLTARTLCLPRVSRKHGR</sequence>
<name>A0A6G1HIS4_9PEZI</name>
<evidence type="ECO:0000313" key="3">
    <source>
        <dbReference type="Proteomes" id="UP000799640"/>
    </source>
</evidence>
<reference evidence="2" key="1">
    <citation type="journal article" date="2020" name="Stud. Mycol.">
        <title>101 Dothideomycetes genomes: a test case for predicting lifestyles and emergence of pathogens.</title>
        <authorList>
            <person name="Haridas S."/>
            <person name="Albert R."/>
            <person name="Binder M."/>
            <person name="Bloem J."/>
            <person name="Labutti K."/>
            <person name="Salamov A."/>
            <person name="Andreopoulos B."/>
            <person name="Baker S."/>
            <person name="Barry K."/>
            <person name="Bills G."/>
            <person name="Bluhm B."/>
            <person name="Cannon C."/>
            <person name="Castanera R."/>
            <person name="Culley D."/>
            <person name="Daum C."/>
            <person name="Ezra D."/>
            <person name="Gonzalez J."/>
            <person name="Henrissat B."/>
            <person name="Kuo A."/>
            <person name="Liang C."/>
            <person name="Lipzen A."/>
            <person name="Lutzoni F."/>
            <person name="Magnuson J."/>
            <person name="Mondo S."/>
            <person name="Nolan M."/>
            <person name="Ohm R."/>
            <person name="Pangilinan J."/>
            <person name="Park H.-J."/>
            <person name="Ramirez L."/>
            <person name="Alfaro M."/>
            <person name="Sun H."/>
            <person name="Tritt A."/>
            <person name="Yoshinaga Y."/>
            <person name="Zwiers L.-H."/>
            <person name="Turgeon B."/>
            <person name="Goodwin S."/>
            <person name="Spatafora J."/>
            <person name="Crous P."/>
            <person name="Grigoriev I."/>
        </authorList>
    </citation>
    <scope>NUCLEOTIDE SEQUENCE</scope>
    <source>
        <strain evidence="2">CBS 262.69</strain>
    </source>
</reference>
<dbReference type="EMBL" id="ML996710">
    <property type="protein sequence ID" value="KAF2395892.1"/>
    <property type="molecule type" value="Genomic_DNA"/>
</dbReference>
<organism evidence="2 3">
    <name type="scientific">Trichodelitschia bisporula</name>
    <dbReference type="NCBI Taxonomy" id="703511"/>
    <lineage>
        <taxon>Eukaryota</taxon>
        <taxon>Fungi</taxon>
        <taxon>Dikarya</taxon>
        <taxon>Ascomycota</taxon>
        <taxon>Pezizomycotina</taxon>
        <taxon>Dothideomycetes</taxon>
        <taxon>Dothideomycetes incertae sedis</taxon>
        <taxon>Phaeotrichales</taxon>
        <taxon>Phaeotrichaceae</taxon>
        <taxon>Trichodelitschia</taxon>
    </lineage>
</organism>
<dbReference type="Pfam" id="PF06985">
    <property type="entry name" value="HET"/>
    <property type="match status" value="1"/>
</dbReference>
<proteinExistence type="predicted"/>